<comment type="caution">
    <text evidence="2">The sequence shown here is derived from an EMBL/GenBank/DDBJ whole genome shotgun (WGS) entry which is preliminary data.</text>
</comment>
<sequence>MSANFWLKTFCPDFKIWYLHAHDIVGGVLVIVAGQILMVIIALISRIPQGWFWEKFDKETFVSNSKYWSFEVSQVKQCPWLFCSELERLWYYKSFGSQV</sequence>
<dbReference type="Proteomes" id="UP000594638">
    <property type="component" value="Unassembled WGS sequence"/>
</dbReference>
<dbReference type="AlphaFoldDB" id="A0A8S0UPN8"/>
<evidence type="ECO:0000313" key="2">
    <source>
        <dbReference type="EMBL" id="CAA3022147.1"/>
    </source>
</evidence>
<evidence type="ECO:0000256" key="1">
    <source>
        <dbReference type="SAM" id="Phobius"/>
    </source>
</evidence>
<evidence type="ECO:0000313" key="3">
    <source>
        <dbReference type="Proteomes" id="UP000594638"/>
    </source>
</evidence>
<gene>
    <name evidence="2" type="ORF">OLEA9_A034013</name>
</gene>
<organism evidence="2 3">
    <name type="scientific">Olea europaea subsp. europaea</name>
    <dbReference type="NCBI Taxonomy" id="158383"/>
    <lineage>
        <taxon>Eukaryota</taxon>
        <taxon>Viridiplantae</taxon>
        <taxon>Streptophyta</taxon>
        <taxon>Embryophyta</taxon>
        <taxon>Tracheophyta</taxon>
        <taxon>Spermatophyta</taxon>
        <taxon>Magnoliopsida</taxon>
        <taxon>eudicotyledons</taxon>
        <taxon>Gunneridae</taxon>
        <taxon>Pentapetalae</taxon>
        <taxon>asterids</taxon>
        <taxon>lamiids</taxon>
        <taxon>Lamiales</taxon>
        <taxon>Oleaceae</taxon>
        <taxon>Oleeae</taxon>
        <taxon>Olea</taxon>
    </lineage>
</organism>
<reference evidence="2 3" key="1">
    <citation type="submission" date="2019-12" db="EMBL/GenBank/DDBJ databases">
        <authorList>
            <person name="Alioto T."/>
            <person name="Alioto T."/>
            <person name="Gomez Garrido J."/>
        </authorList>
    </citation>
    <scope>NUCLEOTIDE SEQUENCE [LARGE SCALE GENOMIC DNA]</scope>
</reference>
<name>A0A8S0UPN8_OLEEU</name>
<accession>A0A8S0UPN8</accession>
<feature type="transmembrane region" description="Helical" evidence="1">
    <location>
        <begin position="24"/>
        <end position="45"/>
    </location>
</feature>
<keyword evidence="1" id="KW-0472">Membrane</keyword>
<dbReference type="Gramene" id="OE9A034013T1">
    <property type="protein sequence ID" value="OE9A034013C1"/>
    <property type="gene ID" value="OE9A034013"/>
</dbReference>
<protein>
    <submittedName>
        <fullName evidence="2">Uncharacterized protein</fullName>
    </submittedName>
</protein>
<keyword evidence="1" id="KW-1133">Transmembrane helix</keyword>
<proteinExistence type="predicted"/>
<keyword evidence="3" id="KW-1185">Reference proteome</keyword>
<dbReference type="EMBL" id="CACTIH010009065">
    <property type="protein sequence ID" value="CAA3022147.1"/>
    <property type="molecule type" value="Genomic_DNA"/>
</dbReference>
<keyword evidence="1" id="KW-0812">Transmembrane</keyword>